<feature type="site" description="Transition state stabilizer" evidence="14">
    <location>
        <position position="364"/>
    </location>
</feature>
<evidence type="ECO:0000256" key="2">
    <source>
        <dbReference type="ARBA" id="ARBA00001282"/>
    </source>
</evidence>
<dbReference type="InterPro" id="IPR036571">
    <property type="entry name" value="MECDP_synthase_sf"/>
</dbReference>
<dbReference type="EC" id="2.7.7.60" evidence="14"/>
<dbReference type="InterPro" id="IPR001228">
    <property type="entry name" value="IspD"/>
</dbReference>
<feature type="binding site" evidence="14">
    <location>
        <position position="273"/>
    </location>
    <ligand>
        <name>a divalent metal cation</name>
        <dbReference type="ChEBI" id="CHEBI:60240"/>
    </ligand>
</feature>
<reference evidence="17 18" key="1">
    <citation type="submission" date="2016-10" db="EMBL/GenBank/DDBJ databases">
        <authorList>
            <person name="de Groot N.N."/>
        </authorList>
    </citation>
    <scope>NUCLEOTIDE SEQUENCE [LARGE SCALE GENOMIC DNA]</scope>
    <source>
        <strain evidence="17 18">DSM 17890</strain>
    </source>
</reference>
<comment type="similarity">
    <text evidence="14">In the C-terminal section; belongs to the IspF family.</text>
</comment>
<dbReference type="GO" id="GO:0016114">
    <property type="term" value="P:terpenoid biosynthetic process"/>
    <property type="evidence" value="ECO:0007669"/>
    <property type="project" value="InterPro"/>
</dbReference>
<dbReference type="NCBIfam" id="TIGR00453">
    <property type="entry name" value="ispD"/>
    <property type="match status" value="1"/>
</dbReference>
<comment type="catalytic activity">
    <reaction evidence="1 14">
        <text>4-CDP-2-C-methyl-D-erythritol 2-phosphate = 2-C-methyl-D-erythritol 2,4-cyclic diphosphate + CMP</text>
        <dbReference type="Rhea" id="RHEA:23864"/>
        <dbReference type="ChEBI" id="CHEBI:57919"/>
        <dbReference type="ChEBI" id="CHEBI:58483"/>
        <dbReference type="ChEBI" id="CHEBI:60377"/>
        <dbReference type="EC" id="4.6.1.12"/>
    </reaction>
</comment>
<dbReference type="InterPro" id="IPR020555">
    <property type="entry name" value="MECDP_synthase_CS"/>
</dbReference>
<feature type="binding site" evidence="14">
    <location>
        <position position="239"/>
    </location>
    <ligand>
        <name>a divalent metal cation</name>
        <dbReference type="ChEBI" id="CHEBI:60240"/>
    </ligand>
</feature>
<dbReference type="EMBL" id="FNMZ01000001">
    <property type="protein sequence ID" value="SDW34491.1"/>
    <property type="molecule type" value="Genomic_DNA"/>
</dbReference>
<evidence type="ECO:0000256" key="12">
    <source>
        <dbReference type="ARBA" id="ARBA00023239"/>
    </source>
</evidence>
<feature type="binding site" evidence="14">
    <location>
        <position position="241"/>
    </location>
    <ligand>
        <name>a divalent metal cation</name>
        <dbReference type="ChEBI" id="CHEBI:60240"/>
    </ligand>
</feature>
<evidence type="ECO:0000259" key="16">
    <source>
        <dbReference type="Pfam" id="PF02542"/>
    </source>
</evidence>
<keyword evidence="10 14" id="KW-0479">Metal-binding</keyword>
<dbReference type="SUPFAM" id="SSF69765">
    <property type="entry name" value="IpsF-like"/>
    <property type="match status" value="1"/>
</dbReference>
<dbReference type="CDD" id="cd00554">
    <property type="entry name" value="MECDP_synthase"/>
    <property type="match status" value="1"/>
</dbReference>
<dbReference type="GO" id="GO:0008685">
    <property type="term" value="F:2-C-methyl-D-erythritol 2,4-cyclodiphosphate synthase activity"/>
    <property type="evidence" value="ECO:0007669"/>
    <property type="project" value="UniProtKB-UniRule"/>
</dbReference>
<proteinExistence type="inferred from homology"/>
<dbReference type="InterPro" id="IPR034683">
    <property type="entry name" value="IspD/TarI"/>
</dbReference>
<feature type="site" description="Transition state stabilizer" evidence="14">
    <location>
        <position position="14"/>
    </location>
</feature>
<keyword evidence="9 14" id="KW-0548">Nucleotidyltransferase</keyword>
<feature type="binding site" evidence="14">
    <location>
        <begin position="239"/>
        <end position="241"/>
    </location>
    <ligand>
        <name>4-CDP-2-C-methyl-D-erythritol 2-phosphate</name>
        <dbReference type="ChEBI" id="CHEBI:57919"/>
    </ligand>
</feature>
<keyword evidence="8 14" id="KW-0808">Transferase</keyword>
<dbReference type="Pfam" id="PF02542">
    <property type="entry name" value="YgbB"/>
    <property type="match status" value="1"/>
</dbReference>
<feature type="region of interest" description="2-C-methyl-D-erythritol 4-phosphate cytidylyltransferase" evidence="14">
    <location>
        <begin position="1"/>
        <end position="232"/>
    </location>
</feature>
<keyword evidence="12 14" id="KW-0456">Lyase</keyword>
<comment type="similarity">
    <text evidence="7">Belongs to the IspD/TarI cytidylyltransferase family. IspD subfamily.</text>
</comment>
<evidence type="ECO:0000256" key="4">
    <source>
        <dbReference type="ARBA" id="ARBA00004709"/>
    </source>
</evidence>
<dbReference type="Proteomes" id="UP000199118">
    <property type="component" value="Unassembled WGS sequence"/>
</dbReference>
<feature type="site" description="Positions MEP for the nucleophilic attack" evidence="14">
    <location>
        <position position="207"/>
    </location>
</feature>
<feature type="binding site" evidence="14">
    <location>
        <position position="373"/>
    </location>
    <ligand>
        <name>4-CDP-2-C-methyl-D-erythritol 2-phosphate</name>
        <dbReference type="ChEBI" id="CHEBI:57919"/>
    </ligand>
</feature>
<dbReference type="GO" id="GO:0019288">
    <property type="term" value="P:isopentenyl diphosphate biosynthetic process, methylerythritol 4-phosphate pathway"/>
    <property type="evidence" value="ECO:0007669"/>
    <property type="project" value="UniProtKB-UniRule"/>
</dbReference>
<evidence type="ECO:0000256" key="8">
    <source>
        <dbReference type="ARBA" id="ARBA00022679"/>
    </source>
</evidence>
<dbReference type="SUPFAM" id="SSF53448">
    <property type="entry name" value="Nucleotide-diphospho-sugar transferases"/>
    <property type="match status" value="1"/>
</dbReference>
<protein>
    <recommendedName>
        <fullName evidence="14">Bifunctional enzyme IspD/IspF</fullName>
    </recommendedName>
    <domain>
        <recommendedName>
            <fullName evidence="14">2-C-methyl-D-erythritol 4-phosphate cytidylyltransferase</fullName>
            <ecNumber evidence="14">2.7.7.60</ecNumber>
        </recommendedName>
        <alternativeName>
            <fullName evidence="14">4-diphosphocytidyl-2C-methyl-D-erythritol synthase</fullName>
        </alternativeName>
        <alternativeName>
            <fullName evidence="14">MEP cytidylyltransferase</fullName>
            <shortName evidence="14">MCT</shortName>
        </alternativeName>
    </domain>
    <domain>
        <recommendedName>
            <fullName evidence="14">2-C-methyl-D-erythritol 2,4-cyclodiphosphate synthase</fullName>
            <shortName evidence="14">MECDP-synthase</shortName>
            <shortName evidence="14">MECPP-synthase</shortName>
            <shortName evidence="14">MECPS</shortName>
            <ecNumber evidence="14">4.6.1.12</ecNumber>
        </recommendedName>
    </domain>
</protein>
<keyword evidence="13 14" id="KW-0511">Multifunctional enzyme</keyword>
<dbReference type="NCBIfam" id="TIGR00151">
    <property type="entry name" value="ispF"/>
    <property type="match status" value="1"/>
</dbReference>
<evidence type="ECO:0000256" key="6">
    <source>
        <dbReference type="ARBA" id="ARBA00008480"/>
    </source>
</evidence>
<feature type="region of interest" description="Disordered" evidence="15">
    <location>
        <begin position="390"/>
        <end position="410"/>
    </location>
</feature>
<comment type="function">
    <text evidence="14">Bifunctional enzyme that catalyzes the formation of 4-diphosphocytidyl-2-C-methyl-D-erythritol from CTP and 2-C-methyl-D-erythritol 4-phosphate (MEP) (IspD), and catalyzes the conversion of 4-diphosphocytidyl-2-C-methyl-D-erythritol 2-phosphate (CDP-ME2P) to 2-C-methyl-D-erythritol 2,4-cyclodiphosphate (ME-CPP) with a corresponding release of cytidine 5-monophosphate (CMP) (IspF).</text>
</comment>
<dbReference type="PANTHER" id="PTHR43181">
    <property type="entry name" value="2-C-METHYL-D-ERYTHRITOL 2,4-CYCLODIPHOSPHATE SYNTHASE, CHLOROPLASTIC"/>
    <property type="match status" value="1"/>
</dbReference>
<dbReference type="RefSeq" id="WP_092679764.1">
    <property type="nucleotide sequence ID" value="NZ_FNMZ01000001.1"/>
</dbReference>
<evidence type="ECO:0000256" key="9">
    <source>
        <dbReference type="ARBA" id="ARBA00022695"/>
    </source>
</evidence>
<sequence>MLHALVVAAGRGTRAGPGGPKQYRRLGGVPVLRRTLAALAAAGAERIAVVIHVDDVAAYAEAVAGLDAPLAPPVAGGATRQESVRLGLEALAAAPDARVLIHDAARPFATPRLVGDVAAALDAHPAACPVLPLVDTLRRDSDGFAGELLPRDRLVRAQTPQGFRYAAILDAHRRAAETGLEATDDAELARAAGLAVALTPGDPANIKLTTPEDFMRAEADLARSAPTAHTEYRSGSGFDVHAFGPGDQVTICGVSIPFDRGFLAHSDGDVGMHALTDAIFGALAEGDIGRWFPPSDPQWKGADSAIFLAKAAERVAARGGRIVNVDVTLICEAPKIGPHSDLMRRRLAEILRIDLGRVSVKATTTERLGFPGRGEGIAAQAAASLALPCAPPADDRSDDERADAMNGVPT</sequence>
<dbReference type="InterPro" id="IPR026596">
    <property type="entry name" value="IspD/F"/>
</dbReference>
<dbReference type="PANTHER" id="PTHR43181:SF1">
    <property type="entry name" value="2-C-METHYL-D-ERYTHRITOL 2,4-CYCLODIPHOSPHATE SYNTHASE, CHLOROPLASTIC"/>
    <property type="match status" value="1"/>
</dbReference>
<dbReference type="Gene3D" id="3.90.550.10">
    <property type="entry name" value="Spore Coat Polysaccharide Biosynthesis Protein SpsA, Chain A"/>
    <property type="match status" value="1"/>
</dbReference>
<dbReference type="GO" id="GO:0046872">
    <property type="term" value="F:metal ion binding"/>
    <property type="evidence" value="ECO:0007669"/>
    <property type="project" value="UniProtKB-KW"/>
</dbReference>
<evidence type="ECO:0000256" key="3">
    <source>
        <dbReference type="ARBA" id="ARBA00001968"/>
    </source>
</evidence>
<feature type="binding site" evidence="14">
    <location>
        <begin position="265"/>
        <end position="266"/>
    </location>
    <ligand>
        <name>4-CDP-2-C-methyl-D-erythritol 2-phosphate</name>
        <dbReference type="ChEBI" id="CHEBI:57919"/>
    </ligand>
</feature>
<feature type="binding site" evidence="14">
    <location>
        <begin position="287"/>
        <end position="289"/>
    </location>
    <ligand>
        <name>4-CDP-2-C-methyl-D-erythritol 2-phosphate</name>
        <dbReference type="ChEBI" id="CHEBI:57919"/>
    </ligand>
</feature>
<organism evidence="17 18">
    <name type="scientific">Albimonas donghaensis</name>
    <dbReference type="NCBI Taxonomy" id="356660"/>
    <lineage>
        <taxon>Bacteria</taxon>
        <taxon>Pseudomonadati</taxon>
        <taxon>Pseudomonadota</taxon>
        <taxon>Alphaproteobacteria</taxon>
        <taxon>Rhodobacterales</taxon>
        <taxon>Paracoccaceae</taxon>
        <taxon>Albimonas</taxon>
    </lineage>
</organism>
<dbReference type="Gene3D" id="3.30.1330.50">
    <property type="entry name" value="2-C-methyl-D-erythritol 2,4-cyclodiphosphate synthase"/>
    <property type="match status" value="1"/>
</dbReference>
<feature type="domain" description="2-C-methyl-D-erythritol 2,4-cyclodiphosphate synthase" evidence="16">
    <location>
        <begin position="233"/>
        <end position="385"/>
    </location>
</feature>
<dbReference type="GO" id="GO:0050518">
    <property type="term" value="F:2-C-methyl-D-erythritol 4-phosphate cytidylyltransferase activity"/>
    <property type="evidence" value="ECO:0007669"/>
    <property type="project" value="UniProtKB-UniRule"/>
</dbReference>
<comment type="cofactor">
    <cofactor evidence="3 14">
        <name>a divalent metal cation</name>
        <dbReference type="ChEBI" id="CHEBI:60240"/>
    </cofactor>
</comment>
<feature type="binding site" evidence="14">
    <location>
        <begin position="363"/>
        <end position="366"/>
    </location>
    <ligand>
        <name>4-CDP-2-C-methyl-D-erythritol 2-phosphate</name>
        <dbReference type="ChEBI" id="CHEBI:57919"/>
    </ligand>
</feature>
<evidence type="ECO:0000256" key="5">
    <source>
        <dbReference type="ARBA" id="ARBA00004787"/>
    </source>
</evidence>
<dbReference type="PROSITE" id="PS01295">
    <property type="entry name" value="ISPD"/>
    <property type="match status" value="1"/>
</dbReference>
<comment type="catalytic activity">
    <reaction evidence="2 14">
        <text>2-C-methyl-D-erythritol 4-phosphate + CTP + H(+) = 4-CDP-2-C-methyl-D-erythritol + diphosphate</text>
        <dbReference type="Rhea" id="RHEA:13429"/>
        <dbReference type="ChEBI" id="CHEBI:15378"/>
        <dbReference type="ChEBI" id="CHEBI:33019"/>
        <dbReference type="ChEBI" id="CHEBI:37563"/>
        <dbReference type="ChEBI" id="CHEBI:57823"/>
        <dbReference type="ChEBI" id="CHEBI:58262"/>
        <dbReference type="EC" id="2.7.7.60"/>
    </reaction>
</comment>
<dbReference type="PROSITE" id="PS01350">
    <property type="entry name" value="ISPF"/>
    <property type="match status" value="1"/>
</dbReference>
<evidence type="ECO:0000256" key="10">
    <source>
        <dbReference type="ARBA" id="ARBA00022723"/>
    </source>
</evidence>
<comment type="pathway">
    <text evidence="5 14">Isoprenoid biosynthesis; isopentenyl diphosphate biosynthesis via DXP pathway; isopentenyl diphosphate from 1-deoxy-D-xylulose 5-phosphate: step 2/6.</text>
</comment>
<evidence type="ECO:0000256" key="7">
    <source>
        <dbReference type="ARBA" id="ARBA00009789"/>
    </source>
</evidence>
<dbReference type="STRING" id="356660.SAMN05444336_101755"/>
<evidence type="ECO:0000256" key="13">
    <source>
        <dbReference type="ARBA" id="ARBA00023268"/>
    </source>
</evidence>
<dbReference type="InterPro" id="IPR029044">
    <property type="entry name" value="Nucleotide-diphossugar_trans"/>
</dbReference>
<dbReference type="NCBIfam" id="NF006899">
    <property type="entry name" value="PRK09382.1"/>
    <property type="match status" value="1"/>
</dbReference>
<dbReference type="InterPro" id="IPR018294">
    <property type="entry name" value="ISPD_synthase_CS"/>
</dbReference>
<feature type="region of interest" description="2-C-methyl-D-erythritol 2,4-cyclodiphosphate synthase" evidence="14">
    <location>
        <begin position="233"/>
        <end position="410"/>
    </location>
</feature>
<comment type="similarity">
    <text evidence="6">Belongs to the IspF family.</text>
</comment>
<gene>
    <name evidence="14" type="primary">ispDF</name>
    <name evidence="17" type="ORF">SAMN05444336_101755</name>
</gene>
<comment type="pathway">
    <text evidence="4 14">Isoprenoid biosynthesis; isopentenyl diphosphate biosynthesis via DXP pathway; isopentenyl diphosphate from 1-deoxy-D-xylulose 5-phosphate: step 4/6.</text>
</comment>
<feature type="compositionally biased region" description="Basic and acidic residues" evidence="15">
    <location>
        <begin position="393"/>
        <end position="403"/>
    </location>
</feature>
<dbReference type="UniPathway" id="UPA00056">
    <property type="reaction ID" value="UER00093"/>
</dbReference>
<comment type="similarity">
    <text evidence="14">In the N-terminal section; belongs to the IspD/TarI cytidylyltransferase family. IspD subfamily.</text>
</comment>
<feature type="site" description="Transition state stabilizer" evidence="14">
    <location>
        <position position="265"/>
    </location>
</feature>
<comment type="caution">
    <text evidence="14">Lacks conserved residue(s) required for the propagation of feature annotation.</text>
</comment>
<dbReference type="AlphaFoldDB" id="A0A1H2SS52"/>
<evidence type="ECO:0000256" key="1">
    <source>
        <dbReference type="ARBA" id="ARBA00000200"/>
    </source>
</evidence>
<dbReference type="HAMAP" id="MF_00107">
    <property type="entry name" value="IspF"/>
    <property type="match status" value="1"/>
</dbReference>
<evidence type="ECO:0000256" key="15">
    <source>
        <dbReference type="SAM" id="MobiDB-lite"/>
    </source>
</evidence>
<evidence type="ECO:0000313" key="17">
    <source>
        <dbReference type="EMBL" id="SDW34491.1"/>
    </source>
</evidence>
<dbReference type="HAMAP" id="MF_00108">
    <property type="entry name" value="IspD"/>
    <property type="match status" value="1"/>
</dbReference>
<feature type="binding site" evidence="14">
    <location>
        <position position="370"/>
    </location>
    <ligand>
        <name>4-CDP-2-C-methyl-D-erythritol 2-phosphate</name>
        <dbReference type="ChEBI" id="CHEBI:57919"/>
    </ligand>
</feature>
<dbReference type="EC" id="4.6.1.12" evidence="14"/>
<keyword evidence="11 14" id="KW-0414">Isoprene biosynthesis</keyword>
<dbReference type="CDD" id="cd02516">
    <property type="entry name" value="CDP-ME_synthetase"/>
    <property type="match status" value="1"/>
</dbReference>
<accession>A0A1H2SS52</accession>
<dbReference type="Pfam" id="PF01128">
    <property type="entry name" value="IspD"/>
    <property type="match status" value="1"/>
</dbReference>
<name>A0A1H2SS52_9RHOB</name>
<dbReference type="InterPro" id="IPR003526">
    <property type="entry name" value="MECDP_synthase"/>
</dbReference>
<evidence type="ECO:0000256" key="11">
    <source>
        <dbReference type="ARBA" id="ARBA00023229"/>
    </source>
</evidence>
<feature type="site" description="Transition state stabilizer" evidence="14">
    <location>
        <position position="21"/>
    </location>
</feature>
<dbReference type="OrthoDB" id="9804336at2"/>
<feature type="site" description="Positions MEP for the nucleophilic attack" evidence="14">
    <location>
        <position position="151"/>
    </location>
</feature>
<evidence type="ECO:0000256" key="14">
    <source>
        <dbReference type="HAMAP-Rule" id="MF_01520"/>
    </source>
</evidence>
<keyword evidence="18" id="KW-1185">Reference proteome</keyword>
<dbReference type="HAMAP" id="MF_01520">
    <property type="entry name" value="IspDF"/>
    <property type="match status" value="1"/>
</dbReference>
<evidence type="ECO:0000313" key="18">
    <source>
        <dbReference type="Proteomes" id="UP000199118"/>
    </source>
</evidence>